<evidence type="ECO:0000256" key="1">
    <source>
        <dbReference type="ARBA" id="ARBA00022729"/>
    </source>
</evidence>
<dbReference type="InterPro" id="IPR050570">
    <property type="entry name" value="Cell_wall_metabolism_enzyme"/>
</dbReference>
<dbReference type="Gene3D" id="2.70.70.10">
    <property type="entry name" value="Glucose Permease (Domain IIA)"/>
    <property type="match status" value="1"/>
</dbReference>
<proteinExistence type="predicted"/>
<dbReference type="KEGG" id="kyr:CVV65_01265"/>
<dbReference type="Proteomes" id="UP000231932">
    <property type="component" value="Chromosome"/>
</dbReference>
<dbReference type="PANTHER" id="PTHR21666">
    <property type="entry name" value="PEPTIDASE-RELATED"/>
    <property type="match status" value="1"/>
</dbReference>
<dbReference type="Pfam" id="PF24568">
    <property type="entry name" value="CC_PcsB"/>
    <property type="match status" value="1"/>
</dbReference>
<feature type="domain" description="Peptidoglycan hydrolase PcsB coiled-coil" evidence="4">
    <location>
        <begin position="154"/>
        <end position="223"/>
    </location>
</feature>
<evidence type="ECO:0000259" key="4">
    <source>
        <dbReference type="Pfam" id="PF24568"/>
    </source>
</evidence>
<dbReference type="InterPro" id="IPR016047">
    <property type="entry name" value="M23ase_b-sheet_dom"/>
</dbReference>
<keyword evidence="2" id="KW-0175">Coiled coil</keyword>
<keyword evidence="6" id="KW-1185">Reference proteome</keyword>
<evidence type="ECO:0000256" key="2">
    <source>
        <dbReference type="SAM" id="Coils"/>
    </source>
</evidence>
<feature type="coiled-coil region" evidence="2">
    <location>
        <begin position="75"/>
        <end position="165"/>
    </location>
</feature>
<name>A0A2K8N2L5_9BACL</name>
<evidence type="ECO:0000313" key="5">
    <source>
        <dbReference type="EMBL" id="ATY83778.1"/>
    </source>
</evidence>
<evidence type="ECO:0000259" key="3">
    <source>
        <dbReference type="Pfam" id="PF01551"/>
    </source>
</evidence>
<dbReference type="Gene3D" id="6.10.250.3150">
    <property type="match status" value="1"/>
</dbReference>
<dbReference type="GO" id="GO:0004222">
    <property type="term" value="F:metalloendopeptidase activity"/>
    <property type="evidence" value="ECO:0007669"/>
    <property type="project" value="TreeGrafter"/>
</dbReference>
<feature type="domain" description="M23ase beta-sheet core" evidence="3">
    <location>
        <begin position="333"/>
        <end position="422"/>
    </location>
</feature>
<dbReference type="CDD" id="cd12797">
    <property type="entry name" value="M23_peptidase"/>
    <property type="match status" value="1"/>
</dbReference>
<accession>A0A2K8N2L5</accession>
<evidence type="ECO:0000313" key="6">
    <source>
        <dbReference type="Proteomes" id="UP000231932"/>
    </source>
</evidence>
<dbReference type="EMBL" id="CP024955">
    <property type="protein sequence ID" value="ATY83778.1"/>
    <property type="molecule type" value="Genomic_DNA"/>
</dbReference>
<gene>
    <name evidence="5" type="ORF">CVV65_01265</name>
</gene>
<dbReference type="Pfam" id="PF01551">
    <property type="entry name" value="Peptidase_M23"/>
    <property type="match status" value="1"/>
</dbReference>
<reference evidence="6" key="1">
    <citation type="submission" date="2017-11" db="EMBL/GenBank/DDBJ databases">
        <title>Complete Genome Sequence of Kyrpidia sp. Strain EA-1, a thermophilic, hydrogen-oxidizing Bacterium, isolated from the Azores.</title>
        <authorList>
            <person name="Reiner J.E."/>
            <person name="Lapp C.J."/>
            <person name="Bunk B."/>
            <person name="Gescher J."/>
        </authorList>
    </citation>
    <scope>NUCLEOTIDE SEQUENCE [LARGE SCALE GENOMIC DNA]</scope>
    <source>
        <strain evidence="6">EA-1</strain>
    </source>
</reference>
<feature type="coiled-coil region" evidence="2">
    <location>
        <begin position="212"/>
        <end position="288"/>
    </location>
</feature>
<protein>
    <submittedName>
        <fullName evidence="5">Uncharacterized protein</fullName>
    </submittedName>
</protein>
<dbReference type="AlphaFoldDB" id="A0A2K8N2L5"/>
<dbReference type="SUPFAM" id="SSF57997">
    <property type="entry name" value="Tropomyosin"/>
    <property type="match status" value="1"/>
</dbReference>
<dbReference type="PANTHER" id="PTHR21666:SF270">
    <property type="entry name" value="MUREIN HYDROLASE ACTIVATOR ENVC"/>
    <property type="match status" value="1"/>
</dbReference>
<keyword evidence="1" id="KW-0732">Signal</keyword>
<dbReference type="InterPro" id="IPR057309">
    <property type="entry name" value="PcsB_CC"/>
</dbReference>
<sequence length="438" mass="47725">MRRQIRGGSLSSGAPFFVPFFALSFVRRNSTGAAGILPDDVELKKAVLCTRGGRSVQRRGVSAVLAGVLLTGMALPVAQANVADSQRQLQEIQAKHKNTAAQIQQLRSRAVTIEEQIQQLQNQVQQTQQQISDLQGQLQSLNAQIADTEQKLTAAEEQLQIRQDLLNQRLRAMYEDGTVSYLEVLLSSTSFSDFVDRLYALKTIAEQDKKLLEDTKKKRDQVQALKAQLEAERQQQQAALARMSDTKRQLEAQKQMQQEQLSQVQQAKQQQEQQYAQEQAAMDSLSAAIQAQLAAMQQSNVVVEGTSHPWLWPVPSSHTITSDYGDTGGRSVPHNGVDIGAPLGSPIVAVDDGVVVYAGPASGFGHWIVIRHANGLMSVYGHMYASGVLVAPGQQVKRGQVIGLVGSDGESTGPHLHFSVITGFSGGRMVTVNPHGYI</sequence>
<dbReference type="SUPFAM" id="SSF51261">
    <property type="entry name" value="Duplicated hybrid motif"/>
    <property type="match status" value="1"/>
</dbReference>
<dbReference type="InterPro" id="IPR011055">
    <property type="entry name" value="Dup_hybrid_motif"/>
</dbReference>
<organism evidence="5 6">
    <name type="scientific">Kyrpidia spormannii</name>
    <dbReference type="NCBI Taxonomy" id="2055160"/>
    <lineage>
        <taxon>Bacteria</taxon>
        <taxon>Bacillati</taxon>
        <taxon>Bacillota</taxon>
        <taxon>Bacilli</taxon>
        <taxon>Bacillales</taxon>
        <taxon>Alicyclobacillaceae</taxon>
        <taxon>Kyrpidia</taxon>
    </lineage>
</organism>